<keyword evidence="6" id="KW-0479">Metal-binding</keyword>
<dbReference type="Proteomes" id="UP000183613">
    <property type="component" value="Unassembled WGS sequence"/>
</dbReference>
<name>A0A0J6FZH1_PSEDM</name>
<dbReference type="OrthoDB" id="9800887at2"/>
<comment type="pathway">
    <text evidence="3">Aromatic compound metabolism; beta-ketoadipate pathway; 5-oxo-4,5-dihydro-2-furylacetate from catechol: step 1/3.</text>
</comment>
<evidence type="ECO:0000256" key="10">
    <source>
        <dbReference type="ARBA" id="ARBA00023004"/>
    </source>
</evidence>
<keyword evidence="7" id="KW-0058">Aromatic hydrocarbons catabolism</keyword>
<dbReference type="InterPro" id="IPR012801">
    <property type="entry name" value="Cchol_dOase_prob"/>
</dbReference>
<keyword evidence="13" id="KW-1185">Reference proteome</keyword>
<gene>
    <name evidence="12" type="ORF">SAMN04489800_3536</name>
</gene>
<dbReference type="Gene3D" id="2.60.130.10">
    <property type="entry name" value="Aromatic compound dioxygenase"/>
    <property type="match status" value="1"/>
</dbReference>
<dbReference type="UniPathway" id="UPA00157">
    <property type="reaction ID" value="UER00258"/>
</dbReference>
<keyword evidence="9" id="KW-0560">Oxidoreductase</keyword>
<evidence type="ECO:0000256" key="9">
    <source>
        <dbReference type="ARBA" id="ARBA00023002"/>
    </source>
</evidence>
<evidence type="ECO:0000256" key="7">
    <source>
        <dbReference type="ARBA" id="ARBA00022797"/>
    </source>
</evidence>
<comment type="catalytic activity">
    <reaction evidence="1">
        <text>catechol + O2 = cis,cis-muconate + 2 H(+)</text>
        <dbReference type="Rhea" id="RHEA:23852"/>
        <dbReference type="ChEBI" id="CHEBI:15378"/>
        <dbReference type="ChEBI" id="CHEBI:15379"/>
        <dbReference type="ChEBI" id="CHEBI:18135"/>
        <dbReference type="ChEBI" id="CHEBI:32379"/>
        <dbReference type="EC" id="1.13.11.1"/>
    </reaction>
</comment>
<reference evidence="12" key="1">
    <citation type="submission" date="2016-10" db="EMBL/GenBank/DDBJ databases">
        <authorList>
            <person name="Varghese N."/>
            <person name="Submissions S."/>
        </authorList>
    </citation>
    <scope>NUCLEOTIDE SEQUENCE [LARGE SCALE GENOMIC DNA]</scope>
    <source>
        <strain evidence="12">LMG 25555</strain>
    </source>
</reference>
<dbReference type="CDD" id="cd03460">
    <property type="entry name" value="1_2-CTD"/>
    <property type="match status" value="1"/>
</dbReference>
<dbReference type="Pfam" id="PF00775">
    <property type="entry name" value="Dioxygenase_C"/>
    <property type="match status" value="1"/>
</dbReference>
<evidence type="ECO:0000256" key="4">
    <source>
        <dbReference type="ARBA" id="ARBA00007825"/>
    </source>
</evidence>
<proteinExistence type="inferred from homology"/>
<dbReference type="SUPFAM" id="SSF49482">
    <property type="entry name" value="Aromatic compound dioxygenase"/>
    <property type="match status" value="1"/>
</dbReference>
<dbReference type="PANTHER" id="PTHR33711:SF7">
    <property type="entry name" value="INTRADIOL RING-CLEAVAGE DIOXYGENASES DOMAIN-CONTAINING PROTEIN-RELATED"/>
    <property type="match status" value="1"/>
</dbReference>
<comment type="similarity">
    <text evidence="4">Belongs to the intradiol ring-cleavage dioxygenase family.</text>
</comment>
<dbReference type="InterPro" id="IPR050770">
    <property type="entry name" value="Intradiol_RC_Dioxygenase"/>
</dbReference>
<comment type="cofactor">
    <cofactor evidence="2">
        <name>Fe(3+)</name>
        <dbReference type="ChEBI" id="CHEBI:29034"/>
    </cofactor>
</comment>
<protein>
    <recommendedName>
        <fullName evidence="5">catechol 1,2-dioxygenase</fullName>
        <ecNumber evidence="5">1.13.11.1</ecNumber>
    </recommendedName>
</protein>
<dbReference type="GO" id="GO:0042952">
    <property type="term" value="P:beta-ketoadipate pathway"/>
    <property type="evidence" value="ECO:0007669"/>
    <property type="project" value="UniProtKB-UniPathway"/>
</dbReference>
<dbReference type="InterPro" id="IPR015889">
    <property type="entry name" value="Intradiol_dOase_core"/>
</dbReference>
<dbReference type="GO" id="GO:0019614">
    <property type="term" value="P:catechol-containing compound catabolic process"/>
    <property type="evidence" value="ECO:0007669"/>
    <property type="project" value="InterPro"/>
</dbReference>
<evidence type="ECO:0000256" key="6">
    <source>
        <dbReference type="ARBA" id="ARBA00022723"/>
    </source>
</evidence>
<accession>A0A0J6FZH1</accession>
<keyword evidence="8" id="KW-0223">Dioxygenase</keyword>
<evidence type="ECO:0000256" key="1">
    <source>
        <dbReference type="ARBA" id="ARBA00001312"/>
    </source>
</evidence>
<keyword evidence="10" id="KW-0408">Iron</keyword>
<dbReference type="PROSITE" id="PS00083">
    <property type="entry name" value="INTRADIOL_DIOXYGENAS"/>
    <property type="match status" value="1"/>
</dbReference>
<dbReference type="InterPro" id="IPR000627">
    <property type="entry name" value="Intradiol_dOase_C"/>
</dbReference>
<evidence type="ECO:0000256" key="2">
    <source>
        <dbReference type="ARBA" id="ARBA00001965"/>
    </source>
</evidence>
<evidence type="ECO:0000256" key="3">
    <source>
        <dbReference type="ARBA" id="ARBA00004957"/>
    </source>
</evidence>
<dbReference type="AlphaFoldDB" id="A0A0J6FZH1"/>
<sequence length="314" mass="34470">MTVKISHTDGIQSFFKEAAGFGSDNGSTRLKSIILRVLQDSAKIIEDLEITEDEFWKSVDYLNRLGGRSEAGLLVAGLGIEHFLDLLQDAKDEQAGLTGGTPRTIEGPLYVAGAPLSEGHARMDDGSEEGVATVMFLEGQVFDTQGKPLAGATVDVWQANTKGTYSFFDQSQSEYNLRRRIITDAEGRYRARSIVPSGYGCDPQGPTQECLDLLGRHGQRPAHVHFFISAPGHRHLTTQINLSGDKYLWDDFAYATRDGLVGEVQFRDDSARDVTGRYAELTFDFQLQPATAPAAELRSHRPRALQDNCSPGNS</sequence>
<evidence type="ECO:0000313" key="12">
    <source>
        <dbReference type="EMBL" id="SEF00703.1"/>
    </source>
</evidence>
<dbReference type="InterPro" id="IPR007535">
    <property type="entry name" value="Catechol_dOase_N"/>
</dbReference>
<evidence type="ECO:0000313" key="13">
    <source>
        <dbReference type="Proteomes" id="UP000183613"/>
    </source>
</evidence>
<dbReference type="GO" id="GO:0018576">
    <property type="term" value="F:catechol 1,2-dioxygenase activity"/>
    <property type="evidence" value="ECO:0007669"/>
    <property type="project" value="UniProtKB-EC"/>
</dbReference>
<organism evidence="12 13">
    <name type="scientific">Pseudomonas deceptionensis</name>
    <dbReference type="NCBI Taxonomy" id="882211"/>
    <lineage>
        <taxon>Bacteria</taxon>
        <taxon>Pseudomonadati</taxon>
        <taxon>Pseudomonadota</taxon>
        <taxon>Gammaproteobacteria</taxon>
        <taxon>Pseudomonadales</taxon>
        <taxon>Pseudomonadaceae</taxon>
        <taxon>Pseudomonas</taxon>
    </lineage>
</organism>
<comment type="caution">
    <text evidence="12">The sequence shown here is derived from an EMBL/GenBank/DDBJ whole genome shotgun (WGS) entry which is preliminary data.</text>
</comment>
<dbReference type="EMBL" id="FNUD01000002">
    <property type="protein sequence ID" value="SEF00703.1"/>
    <property type="molecule type" value="Genomic_DNA"/>
</dbReference>
<dbReference type="RefSeq" id="WP_048361579.1">
    <property type="nucleotide sequence ID" value="NZ_FNUD01000002.1"/>
</dbReference>
<dbReference type="GO" id="GO:0008199">
    <property type="term" value="F:ferric iron binding"/>
    <property type="evidence" value="ECO:0007669"/>
    <property type="project" value="InterPro"/>
</dbReference>
<evidence type="ECO:0000256" key="8">
    <source>
        <dbReference type="ARBA" id="ARBA00022964"/>
    </source>
</evidence>
<dbReference type="PANTHER" id="PTHR33711">
    <property type="entry name" value="DIOXYGENASE, PUTATIVE (AFU_ORTHOLOGUE AFUA_2G02910)-RELATED"/>
    <property type="match status" value="1"/>
</dbReference>
<dbReference type="NCBIfam" id="TIGR02439">
    <property type="entry name" value="catechol_proteo"/>
    <property type="match status" value="1"/>
</dbReference>
<dbReference type="PATRIC" id="fig|882211.3.peg.3956"/>
<dbReference type="EC" id="1.13.11.1" evidence="5"/>
<dbReference type="Pfam" id="PF04444">
    <property type="entry name" value="Dioxygenase_N"/>
    <property type="match status" value="1"/>
</dbReference>
<feature type="domain" description="Intradiol ring-cleavage dioxygenases" evidence="11">
    <location>
        <begin position="137"/>
        <end position="165"/>
    </location>
</feature>
<evidence type="ECO:0000259" key="11">
    <source>
        <dbReference type="PROSITE" id="PS00083"/>
    </source>
</evidence>
<evidence type="ECO:0000256" key="5">
    <source>
        <dbReference type="ARBA" id="ARBA00013118"/>
    </source>
</evidence>